<evidence type="ECO:0000313" key="1">
    <source>
        <dbReference type="EMBL" id="TWU62107.1"/>
    </source>
</evidence>
<sequence>MDNRRGVLALAPHTLIIIRNPSFHNAVALVEFYPTCVVGGQCKQFMTQSTQNPIAIDHDLLAMV</sequence>
<gene>
    <name evidence="1" type="ORF">V7x_38360</name>
</gene>
<evidence type="ECO:0000313" key="2">
    <source>
        <dbReference type="Proteomes" id="UP000316476"/>
    </source>
</evidence>
<accession>A0A5C6FJH7</accession>
<dbReference type="Proteomes" id="UP000316476">
    <property type="component" value="Unassembled WGS sequence"/>
</dbReference>
<reference evidence="1 2" key="1">
    <citation type="submission" date="2019-02" db="EMBL/GenBank/DDBJ databases">
        <title>Deep-cultivation of Planctomycetes and their phenomic and genomic characterization uncovers novel biology.</title>
        <authorList>
            <person name="Wiegand S."/>
            <person name="Jogler M."/>
            <person name="Boedeker C."/>
            <person name="Pinto D."/>
            <person name="Vollmers J."/>
            <person name="Rivas-Marin E."/>
            <person name="Kohn T."/>
            <person name="Peeters S.H."/>
            <person name="Heuer A."/>
            <person name="Rast P."/>
            <person name="Oberbeckmann S."/>
            <person name="Bunk B."/>
            <person name="Jeske O."/>
            <person name="Meyerdierks A."/>
            <person name="Storesund J.E."/>
            <person name="Kallscheuer N."/>
            <person name="Luecker S."/>
            <person name="Lage O.M."/>
            <person name="Pohl T."/>
            <person name="Merkel B.J."/>
            <person name="Hornburger P."/>
            <person name="Mueller R.-W."/>
            <person name="Bruemmer F."/>
            <person name="Labrenz M."/>
            <person name="Spormann A.M."/>
            <person name="Op Den Camp H."/>
            <person name="Overmann J."/>
            <person name="Amann R."/>
            <person name="Jetten M.S.M."/>
            <person name="Mascher T."/>
            <person name="Medema M.H."/>
            <person name="Devos D.P."/>
            <person name="Kaster A.-K."/>
            <person name="Ovreas L."/>
            <person name="Rohde M."/>
            <person name="Galperin M.Y."/>
            <person name="Jogler C."/>
        </authorList>
    </citation>
    <scope>NUCLEOTIDE SEQUENCE [LARGE SCALE GENOMIC DNA]</scope>
    <source>
        <strain evidence="1 2">V7</strain>
    </source>
</reference>
<name>A0A5C6FJH7_9PLAN</name>
<proteinExistence type="predicted"/>
<dbReference type="EMBL" id="SJPZ01000002">
    <property type="protein sequence ID" value="TWU62107.1"/>
    <property type="molecule type" value="Genomic_DNA"/>
</dbReference>
<organism evidence="1 2">
    <name type="scientific">Crateriforma conspicua</name>
    <dbReference type="NCBI Taxonomy" id="2527996"/>
    <lineage>
        <taxon>Bacteria</taxon>
        <taxon>Pseudomonadati</taxon>
        <taxon>Planctomycetota</taxon>
        <taxon>Planctomycetia</taxon>
        <taxon>Planctomycetales</taxon>
        <taxon>Planctomycetaceae</taxon>
        <taxon>Crateriforma</taxon>
    </lineage>
</organism>
<comment type="caution">
    <text evidence="1">The sequence shown here is derived from an EMBL/GenBank/DDBJ whole genome shotgun (WGS) entry which is preliminary data.</text>
</comment>
<protein>
    <submittedName>
        <fullName evidence="1">Uncharacterized protein</fullName>
    </submittedName>
</protein>
<dbReference type="AlphaFoldDB" id="A0A5C6FJH7"/>